<evidence type="ECO:0000256" key="1">
    <source>
        <dbReference type="ARBA" id="ARBA00010617"/>
    </source>
</evidence>
<protein>
    <submittedName>
        <fullName evidence="3">Cytochrome P450</fullName>
    </submittedName>
</protein>
<dbReference type="CDD" id="cd11029">
    <property type="entry name" value="CYP107-like"/>
    <property type="match status" value="1"/>
</dbReference>
<dbReference type="InterPro" id="IPR002397">
    <property type="entry name" value="Cyt_P450_B"/>
</dbReference>
<organism evidence="3 4">
    <name type="scientific">Actinoalloteichus caeruleus DSM 43889</name>
    <dbReference type="NCBI Taxonomy" id="1120930"/>
    <lineage>
        <taxon>Bacteria</taxon>
        <taxon>Bacillati</taxon>
        <taxon>Actinomycetota</taxon>
        <taxon>Actinomycetes</taxon>
        <taxon>Pseudonocardiales</taxon>
        <taxon>Pseudonocardiaceae</taxon>
        <taxon>Actinoalloteichus</taxon>
        <taxon>Actinoalloteichus cyanogriseus</taxon>
    </lineage>
</organism>
<accession>A0ABT1JPP4</accession>
<gene>
    <name evidence="3" type="ORF">G443_004775</name>
</gene>
<dbReference type="PRINTS" id="PR00359">
    <property type="entry name" value="BP450"/>
</dbReference>
<keyword evidence="4" id="KW-1185">Reference proteome</keyword>
<evidence type="ECO:0000313" key="3">
    <source>
        <dbReference type="EMBL" id="MCP2334505.1"/>
    </source>
</evidence>
<keyword evidence="2" id="KW-0503">Monooxygenase</keyword>
<keyword evidence="2" id="KW-0349">Heme</keyword>
<evidence type="ECO:0000256" key="2">
    <source>
        <dbReference type="RuleBase" id="RU000461"/>
    </source>
</evidence>
<dbReference type="SUPFAM" id="SSF48264">
    <property type="entry name" value="Cytochrome P450"/>
    <property type="match status" value="1"/>
</dbReference>
<name>A0ABT1JPP4_ACTCY</name>
<dbReference type="RefSeq" id="WP_026420032.1">
    <property type="nucleotide sequence ID" value="NZ_AUBJ02000001.1"/>
</dbReference>
<comment type="caution">
    <text evidence="3">The sequence shown here is derived from an EMBL/GenBank/DDBJ whole genome shotgun (WGS) entry which is preliminary data.</text>
</comment>
<dbReference type="Pfam" id="PF00067">
    <property type="entry name" value="p450"/>
    <property type="match status" value="1"/>
</dbReference>
<dbReference type="Proteomes" id="UP000791080">
    <property type="component" value="Unassembled WGS sequence"/>
</dbReference>
<keyword evidence="2" id="KW-0479">Metal-binding</keyword>
<evidence type="ECO:0000313" key="4">
    <source>
        <dbReference type="Proteomes" id="UP000791080"/>
    </source>
</evidence>
<proteinExistence type="inferred from homology"/>
<keyword evidence="2" id="KW-0560">Oxidoreductase</keyword>
<sequence>MTQSLTAPRPLGDDFFQDPHRVYEALRTTGPAHAVRLPSGLRAWVVTRYDEAKEALTTPSLSKDYRGFSSLFRHLDLPDGQTPAELAGSFAAQMVNMDPPEHTRLRRLVRQVFSPRMVVNLRPRVEAITTELLDEMESRTEVDLLDAFAFPLPIRVICELLGIPHADADEFRRWSADVVANYGPADGTQSSINDMLAYLQHLIAEKRAHPGNDLLTDLIEARDGEDRLSEEELVAMAFLLVVAGHETTVNLIGNGMLHLMRHPEQLRALRSDLTMLPAAIEETLRFEGPVHLASIRYATEEFRLGDARIGVGEIVLVSLLAGSRDDQCYSRPDEFDITRNASGHLAFGHGVHYCVGAAMARMEGEVAFGGLLRRFPNMSLGTPQSEIRWRQSTLVRALEELPVRLR</sequence>
<dbReference type="PANTHER" id="PTHR46696">
    <property type="entry name" value="P450, PUTATIVE (EUROFUNG)-RELATED"/>
    <property type="match status" value="1"/>
</dbReference>
<dbReference type="InterPro" id="IPR001128">
    <property type="entry name" value="Cyt_P450"/>
</dbReference>
<dbReference type="InterPro" id="IPR017972">
    <property type="entry name" value="Cyt_P450_CS"/>
</dbReference>
<dbReference type="EMBL" id="AUBJ02000001">
    <property type="protein sequence ID" value="MCP2334505.1"/>
    <property type="molecule type" value="Genomic_DNA"/>
</dbReference>
<dbReference type="InterPro" id="IPR036396">
    <property type="entry name" value="Cyt_P450_sf"/>
</dbReference>
<keyword evidence="2" id="KW-0408">Iron</keyword>
<comment type="similarity">
    <text evidence="1 2">Belongs to the cytochrome P450 family.</text>
</comment>
<dbReference type="PROSITE" id="PS00086">
    <property type="entry name" value="CYTOCHROME_P450"/>
    <property type="match status" value="1"/>
</dbReference>
<reference evidence="3 4" key="2">
    <citation type="submission" date="2022-06" db="EMBL/GenBank/DDBJ databases">
        <title>Genomic Encyclopedia of Type Strains, Phase I: the one thousand microbial genomes (KMG-I) project.</title>
        <authorList>
            <person name="Kyrpides N."/>
        </authorList>
    </citation>
    <scope>NUCLEOTIDE SEQUENCE [LARGE SCALE GENOMIC DNA]</scope>
    <source>
        <strain evidence="3 4">DSM 43889</strain>
    </source>
</reference>
<reference evidence="3 4" key="1">
    <citation type="submission" date="2013-07" db="EMBL/GenBank/DDBJ databases">
        <authorList>
            <consortium name="DOE Joint Genome Institute"/>
            <person name="Reeve W."/>
            <person name="Huntemann M."/>
            <person name="Han J."/>
            <person name="Chen A."/>
            <person name="Kyrpides N."/>
            <person name="Mavromatis K."/>
            <person name="Markowitz V."/>
            <person name="Palaniappan K."/>
            <person name="Ivanova N."/>
            <person name="Schaumberg A."/>
            <person name="Pati A."/>
            <person name="Liolios K."/>
            <person name="Nordberg H.P."/>
            <person name="Cantor M.N."/>
            <person name="Hua S.X."/>
            <person name="Woyke T."/>
        </authorList>
    </citation>
    <scope>NUCLEOTIDE SEQUENCE [LARGE SCALE GENOMIC DNA]</scope>
    <source>
        <strain evidence="3 4">DSM 43889</strain>
    </source>
</reference>
<dbReference type="PANTHER" id="PTHR46696:SF1">
    <property type="entry name" value="CYTOCHROME P450 YJIB-RELATED"/>
    <property type="match status" value="1"/>
</dbReference>
<dbReference type="Gene3D" id="1.10.630.10">
    <property type="entry name" value="Cytochrome P450"/>
    <property type="match status" value="1"/>
</dbReference>
<dbReference type="PRINTS" id="PR00385">
    <property type="entry name" value="P450"/>
</dbReference>